<name>A0AAQ4ETI0_AMBAM</name>
<proteinExistence type="predicted"/>
<keyword evidence="1" id="KW-0812">Transmembrane</keyword>
<keyword evidence="3" id="KW-1185">Reference proteome</keyword>
<reference evidence="2 3" key="1">
    <citation type="journal article" date="2023" name="Arcadia Sci">
        <title>De novo assembly of a long-read Amblyomma americanum tick genome.</title>
        <authorList>
            <person name="Chou S."/>
            <person name="Poskanzer K.E."/>
            <person name="Rollins M."/>
            <person name="Thuy-Boun P.S."/>
        </authorList>
    </citation>
    <scope>NUCLEOTIDE SEQUENCE [LARGE SCALE GENOMIC DNA]</scope>
    <source>
        <strain evidence="2">F_SG_1</strain>
        <tissue evidence="2">Salivary glands</tissue>
    </source>
</reference>
<dbReference type="AlphaFoldDB" id="A0AAQ4ETI0"/>
<keyword evidence="1" id="KW-1133">Transmembrane helix</keyword>
<accession>A0AAQ4ETI0</accession>
<gene>
    <name evidence="2" type="ORF">V5799_020611</name>
</gene>
<evidence type="ECO:0000313" key="3">
    <source>
        <dbReference type="Proteomes" id="UP001321473"/>
    </source>
</evidence>
<organism evidence="2 3">
    <name type="scientific">Amblyomma americanum</name>
    <name type="common">Lone star tick</name>
    <dbReference type="NCBI Taxonomy" id="6943"/>
    <lineage>
        <taxon>Eukaryota</taxon>
        <taxon>Metazoa</taxon>
        <taxon>Ecdysozoa</taxon>
        <taxon>Arthropoda</taxon>
        <taxon>Chelicerata</taxon>
        <taxon>Arachnida</taxon>
        <taxon>Acari</taxon>
        <taxon>Parasitiformes</taxon>
        <taxon>Ixodida</taxon>
        <taxon>Ixodoidea</taxon>
        <taxon>Ixodidae</taxon>
        <taxon>Amblyomminae</taxon>
        <taxon>Amblyomma</taxon>
    </lineage>
</organism>
<sequence>MAAGTVSKNVEVCMVAQCRFHSKEPAHLQFRDAYLWRRAHAQALVVAAVVLLGSMCAVHAGYPGLFPYGYGAAPALVVPKVVAPVYTPVVAKVPTAVSYSYFHSVHPPPLIKLHAAPALVKLPYAPLYH</sequence>
<dbReference type="EMBL" id="JARKHS020011153">
    <property type="protein sequence ID" value="KAK8778051.1"/>
    <property type="molecule type" value="Genomic_DNA"/>
</dbReference>
<dbReference type="Proteomes" id="UP001321473">
    <property type="component" value="Unassembled WGS sequence"/>
</dbReference>
<evidence type="ECO:0000256" key="1">
    <source>
        <dbReference type="SAM" id="Phobius"/>
    </source>
</evidence>
<feature type="transmembrane region" description="Helical" evidence="1">
    <location>
        <begin position="41"/>
        <end position="62"/>
    </location>
</feature>
<keyword evidence="1" id="KW-0472">Membrane</keyword>
<comment type="caution">
    <text evidence="2">The sequence shown here is derived from an EMBL/GenBank/DDBJ whole genome shotgun (WGS) entry which is preliminary data.</text>
</comment>
<protein>
    <submittedName>
        <fullName evidence="2">Uncharacterized protein</fullName>
    </submittedName>
</protein>
<evidence type="ECO:0000313" key="2">
    <source>
        <dbReference type="EMBL" id="KAK8778051.1"/>
    </source>
</evidence>